<keyword evidence="2" id="KW-0178">Competence</keyword>
<dbReference type="Proteomes" id="UP000721415">
    <property type="component" value="Unassembled WGS sequence"/>
</dbReference>
<evidence type="ECO:0000256" key="2">
    <source>
        <dbReference type="ARBA" id="ARBA00023287"/>
    </source>
</evidence>
<accession>A0ABS0LR90</accession>
<dbReference type="InterPro" id="IPR012902">
    <property type="entry name" value="N_methyl_site"/>
</dbReference>
<dbReference type="NCBIfam" id="TIGR02532">
    <property type="entry name" value="IV_pilin_GFxxxE"/>
    <property type="match status" value="1"/>
</dbReference>
<keyword evidence="3" id="KW-0812">Transmembrane</keyword>
<dbReference type="Pfam" id="PF07963">
    <property type="entry name" value="N_methyl"/>
    <property type="match status" value="1"/>
</dbReference>
<feature type="transmembrane region" description="Helical" evidence="3">
    <location>
        <begin position="12"/>
        <end position="34"/>
    </location>
</feature>
<organism evidence="4 5">
    <name type="scientific">Facklamia lactis</name>
    <dbReference type="NCBI Taxonomy" id="2749967"/>
    <lineage>
        <taxon>Bacteria</taxon>
        <taxon>Bacillati</taxon>
        <taxon>Bacillota</taxon>
        <taxon>Bacilli</taxon>
        <taxon>Lactobacillales</taxon>
        <taxon>Aerococcaceae</taxon>
        <taxon>Facklamia</taxon>
    </lineage>
</organism>
<evidence type="ECO:0000313" key="5">
    <source>
        <dbReference type="Proteomes" id="UP000721415"/>
    </source>
</evidence>
<comment type="subcellular location">
    <subcellularLocation>
        <location evidence="1">Cell surface</location>
    </subcellularLocation>
</comment>
<reference evidence="4 5" key="1">
    <citation type="submission" date="2020-07" db="EMBL/GenBank/DDBJ databases">
        <title>Facklamia lactis sp. nov., isolated from raw milk.</title>
        <authorList>
            <person name="Doll E.V."/>
            <person name="Huptas C."/>
            <person name="Staib L."/>
            <person name="Wenning M."/>
            <person name="Scherer S."/>
        </authorList>
    </citation>
    <scope>NUCLEOTIDE SEQUENCE [LARGE SCALE GENOMIC DNA]</scope>
    <source>
        <strain evidence="4 5">DSM 111018</strain>
    </source>
</reference>
<keyword evidence="5" id="KW-1185">Reference proteome</keyword>
<proteinExistence type="predicted"/>
<keyword evidence="3" id="KW-1133">Transmembrane helix</keyword>
<keyword evidence="3" id="KW-0472">Membrane</keyword>
<dbReference type="EMBL" id="JACBXQ010000004">
    <property type="protein sequence ID" value="MBG9986669.1"/>
    <property type="molecule type" value="Genomic_DNA"/>
</dbReference>
<protein>
    <submittedName>
        <fullName evidence="4">Type II secretion system protein</fullName>
    </submittedName>
</protein>
<evidence type="ECO:0000256" key="3">
    <source>
        <dbReference type="SAM" id="Phobius"/>
    </source>
</evidence>
<gene>
    <name evidence="4" type="ORF">HZY91_07145</name>
</gene>
<dbReference type="RefSeq" id="WP_197115590.1">
    <property type="nucleotide sequence ID" value="NZ_JACBXQ010000004.1"/>
</dbReference>
<evidence type="ECO:0000256" key="1">
    <source>
        <dbReference type="ARBA" id="ARBA00004241"/>
    </source>
</evidence>
<sequence>MNSRYKQGFTLIECLISLIILTWMLSFYLPAYYLQQQKIKVHQVETQEWHLFYQLAKIHLSKSPNKKEALIQRIESYQLTHPVTMTDFACNEKVCYINFSNGDHYEIELLEAI</sequence>
<name>A0ABS0LR90_9LACT</name>
<evidence type="ECO:0000313" key="4">
    <source>
        <dbReference type="EMBL" id="MBG9986669.1"/>
    </source>
</evidence>
<comment type="caution">
    <text evidence="4">The sequence shown here is derived from an EMBL/GenBank/DDBJ whole genome shotgun (WGS) entry which is preliminary data.</text>
</comment>